<evidence type="ECO:0000313" key="3">
    <source>
        <dbReference type="Proteomes" id="UP000615446"/>
    </source>
</evidence>
<feature type="region of interest" description="Disordered" evidence="1">
    <location>
        <begin position="1"/>
        <end position="77"/>
    </location>
</feature>
<comment type="caution">
    <text evidence="2">The sequence shown here is derived from an EMBL/GenBank/DDBJ whole genome shotgun (WGS) entry which is preliminary data.</text>
</comment>
<dbReference type="AlphaFoldDB" id="A0A8H3M355"/>
<dbReference type="Proteomes" id="UP000615446">
    <property type="component" value="Unassembled WGS sequence"/>
</dbReference>
<reference evidence="2" key="1">
    <citation type="submission" date="2019-10" db="EMBL/GenBank/DDBJ databases">
        <title>Conservation and host-specific expression of non-tandemly repeated heterogenous ribosome RNA gene in arbuscular mycorrhizal fungi.</title>
        <authorList>
            <person name="Maeda T."/>
            <person name="Kobayashi Y."/>
            <person name="Nakagawa T."/>
            <person name="Ezawa T."/>
            <person name="Yamaguchi K."/>
            <person name="Bino T."/>
            <person name="Nishimoto Y."/>
            <person name="Shigenobu S."/>
            <person name="Kawaguchi M."/>
        </authorList>
    </citation>
    <scope>NUCLEOTIDE SEQUENCE</scope>
    <source>
        <strain evidence="2">HR1</strain>
    </source>
</reference>
<protein>
    <submittedName>
        <fullName evidence="2">Uncharacterized protein</fullName>
    </submittedName>
</protein>
<feature type="compositionally biased region" description="Basic and acidic residues" evidence="1">
    <location>
        <begin position="49"/>
        <end position="58"/>
    </location>
</feature>
<organism evidence="2 3">
    <name type="scientific">Rhizophagus clarus</name>
    <dbReference type="NCBI Taxonomy" id="94130"/>
    <lineage>
        <taxon>Eukaryota</taxon>
        <taxon>Fungi</taxon>
        <taxon>Fungi incertae sedis</taxon>
        <taxon>Mucoromycota</taxon>
        <taxon>Glomeromycotina</taxon>
        <taxon>Glomeromycetes</taxon>
        <taxon>Glomerales</taxon>
        <taxon>Glomeraceae</taxon>
        <taxon>Rhizophagus</taxon>
    </lineage>
</organism>
<feature type="compositionally biased region" description="Low complexity" evidence="1">
    <location>
        <begin position="16"/>
        <end position="47"/>
    </location>
</feature>
<evidence type="ECO:0000313" key="2">
    <source>
        <dbReference type="EMBL" id="GES96721.1"/>
    </source>
</evidence>
<evidence type="ECO:0000256" key="1">
    <source>
        <dbReference type="SAM" id="MobiDB-lite"/>
    </source>
</evidence>
<gene>
    <name evidence="2" type="ORF">RCL2_002334000</name>
</gene>
<name>A0A8H3M355_9GLOM</name>
<accession>A0A8H3M355</accession>
<feature type="compositionally biased region" description="Basic and acidic residues" evidence="1">
    <location>
        <begin position="1"/>
        <end position="15"/>
    </location>
</feature>
<proteinExistence type="predicted"/>
<dbReference type="EMBL" id="BLAL01000252">
    <property type="protein sequence ID" value="GES96721.1"/>
    <property type="molecule type" value="Genomic_DNA"/>
</dbReference>
<sequence>MPNKHADLPDLKMDEAASSSSLTASPGSTLNGQQPIFSQSQQKQSASLKRSDQSDDKITSLTIKKRKNESSTEDNNLIITSYQPEKNDKNFTLNLVAAITNIPADMTIETAPGFLSATSQLGMHYPEDSLKIRCGIKLNYFGVSIPLRPFVRQVNSLRQ</sequence>